<evidence type="ECO:0000313" key="7">
    <source>
        <dbReference type="Proteomes" id="UP000261011"/>
    </source>
</evidence>
<reference evidence="6 7" key="1">
    <citation type="submission" date="2018-08" db="EMBL/GenBank/DDBJ databases">
        <title>A genome reference for cultivated species of the human gut microbiota.</title>
        <authorList>
            <person name="Zou Y."/>
            <person name="Xue W."/>
            <person name="Luo G."/>
        </authorList>
    </citation>
    <scope>NUCLEOTIDE SEQUENCE [LARGE SCALE GENOMIC DNA]</scope>
    <source>
        <strain evidence="6 7">OF01-3</strain>
    </source>
</reference>
<dbReference type="InterPro" id="IPR012769">
    <property type="entry name" value="Trehalose_TreC"/>
</dbReference>
<dbReference type="RefSeq" id="WP_117522121.1">
    <property type="nucleotide sequence ID" value="NZ_QVEU01000007.1"/>
</dbReference>
<organism evidence="6 7">
    <name type="scientific">Anaerococcus nagyae</name>
    <dbReference type="NCBI Taxonomy" id="1755241"/>
    <lineage>
        <taxon>Bacteria</taxon>
        <taxon>Bacillati</taxon>
        <taxon>Bacillota</taxon>
        <taxon>Tissierellia</taxon>
        <taxon>Tissierellales</taxon>
        <taxon>Peptoniphilaceae</taxon>
        <taxon>Anaerococcus</taxon>
    </lineage>
</organism>
<evidence type="ECO:0000313" key="6">
    <source>
        <dbReference type="EMBL" id="RGB75145.1"/>
    </source>
</evidence>
<dbReference type="InterPro" id="IPR006047">
    <property type="entry name" value="GH13_cat_dom"/>
</dbReference>
<dbReference type="EC" id="3.2.1.93" evidence="4"/>
<dbReference type="GO" id="GO:0004556">
    <property type="term" value="F:alpha-amylase activity"/>
    <property type="evidence" value="ECO:0007669"/>
    <property type="project" value="TreeGrafter"/>
</dbReference>
<dbReference type="Proteomes" id="UP000261011">
    <property type="component" value="Unassembled WGS sequence"/>
</dbReference>
<proteinExistence type="inferred from homology"/>
<comment type="caution">
    <text evidence="6">The sequence shown here is derived from an EMBL/GenBank/DDBJ whole genome shotgun (WGS) entry which is preliminary data.</text>
</comment>
<dbReference type="Pfam" id="PF23915">
    <property type="entry name" value="SusG_C"/>
    <property type="match status" value="1"/>
</dbReference>
<dbReference type="SUPFAM" id="SSF51445">
    <property type="entry name" value="(Trans)glycosidases"/>
    <property type="match status" value="1"/>
</dbReference>
<dbReference type="AlphaFoldDB" id="A0A3E2TGC1"/>
<evidence type="ECO:0000256" key="2">
    <source>
        <dbReference type="ARBA" id="ARBA00022801"/>
    </source>
</evidence>
<dbReference type="NCBIfam" id="TIGR02403">
    <property type="entry name" value="trehalose_treC"/>
    <property type="match status" value="1"/>
</dbReference>
<dbReference type="FunFam" id="3.20.20.80:FF:000064">
    <property type="entry name" value="Oligo-1,6-glucosidase"/>
    <property type="match status" value="1"/>
</dbReference>
<name>A0A3E2TGC1_9FIRM</name>
<dbReference type="Gene3D" id="2.60.40.1180">
    <property type="entry name" value="Golgi alpha-mannosidase II"/>
    <property type="match status" value="1"/>
</dbReference>
<protein>
    <recommendedName>
        <fullName evidence="4">Alpha,alpha-phosphotrehalase</fullName>
        <ecNumber evidence="4">3.2.1.93</ecNumber>
    </recommendedName>
</protein>
<dbReference type="GO" id="GO:0005993">
    <property type="term" value="P:trehalose catabolic process"/>
    <property type="evidence" value="ECO:0007669"/>
    <property type="project" value="InterPro"/>
</dbReference>
<dbReference type="GO" id="GO:0005737">
    <property type="term" value="C:cytoplasm"/>
    <property type="evidence" value="ECO:0007669"/>
    <property type="project" value="UniProtKB-UniRule"/>
</dbReference>
<dbReference type="GO" id="GO:0008788">
    <property type="term" value="F:alpha,alpha-phosphotrehalase activity"/>
    <property type="evidence" value="ECO:0007669"/>
    <property type="project" value="UniProtKB-UniRule"/>
</dbReference>
<dbReference type="Gene3D" id="3.20.20.80">
    <property type="entry name" value="Glycosidases"/>
    <property type="match status" value="1"/>
</dbReference>
<feature type="domain" description="Glycosyl hydrolase family 13 catalytic" evidence="5">
    <location>
        <begin position="10"/>
        <end position="414"/>
    </location>
</feature>
<dbReference type="InterPro" id="IPR013780">
    <property type="entry name" value="Glyco_hydro_b"/>
</dbReference>
<dbReference type="EMBL" id="QVEU01000007">
    <property type="protein sequence ID" value="RGB75145.1"/>
    <property type="molecule type" value="Genomic_DNA"/>
</dbReference>
<dbReference type="InterPro" id="IPR045857">
    <property type="entry name" value="O16G_dom_2"/>
</dbReference>
<evidence type="ECO:0000256" key="1">
    <source>
        <dbReference type="ARBA" id="ARBA00008061"/>
    </source>
</evidence>
<dbReference type="PANTHER" id="PTHR10357">
    <property type="entry name" value="ALPHA-AMYLASE FAMILY MEMBER"/>
    <property type="match status" value="1"/>
</dbReference>
<comment type="similarity">
    <text evidence="1">Belongs to the glycosyl hydrolase 13 family.</text>
</comment>
<keyword evidence="3 6" id="KW-0326">Glycosidase</keyword>
<dbReference type="Pfam" id="PF00128">
    <property type="entry name" value="Alpha-amylase"/>
    <property type="match status" value="1"/>
</dbReference>
<keyword evidence="2 6" id="KW-0378">Hydrolase</keyword>
<evidence type="ECO:0000256" key="4">
    <source>
        <dbReference type="NCBIfam" id="TIGR02403"/>
    </source>
</evidence>
<dbReference type="OrthoDB" id="9805159at2"/>
<keyword evidence="7" id="KW-1185">Reference proteome</keyword>
<dbReference type="CDD" id="cd11333">
    <property type="entry name" value="AmyAc_SI_OligoGlu_DGase"/>
    <property type="match status" value="1"/>
</dbReference>
<dbReference type="PANTHER" id="PTHR10357:SF217">
    <property type="entry name" value="TREHALOSE-6-PHOSPHATE HYDROLASE"/>
    <property type="match status" value="1"/>
</dbReference>
<sequence length="559" mass="65585">MNLGKKVIYQVYPRSFKDTSGDGIGDLRGIASKASYIKDLGVDMVWLNPFFISPQKDNGYDIADYYHIDEKFGSEEDLDYLIKIFEENGLGLMFDMVFNHTSIEHEWFKRALAGDRYYQDFYYIRDPKEDGSLPTNWESKFTGDAWAPFGNTGKYYLCLYDKTQADLNWHNPNVRKELFKIVNYWIDRGIKGFRFDVLNVIGKDQLLKDSTGNIVEEKALYTDTPIVHKWIRELNQNTFGRHEDIITVGEMSSTNIKNSIMYSNNDNTELSMVFSFHHLKVDYENGDKWTDYAFDFKKLKEILNEWQVGMEDGGGWNALFWNNHDQPRANNRFGDVKNYPYETATMLAQTMHMMRGTPYIYMGEEIGMSDPNYDSIDDYKDIESHNAYEMLIKEGKSSEEAFSIISKKSRDNSRTPMQWDSSENAGFSNINPWLRVNSNYIQINVESALSNKNSVYYYYKELIELRKEKDIISDGSYTPILEDHPRVFAYLRKYKDQVLINLNNFYKEEVEIDLSAILPDYKDFSYLLGNYGNREMKEKIILRAYESISFIKFIKRSND</sequence>
<dbReference type="Gene3D" id="3.90.400.10">
    <property type="entry name" value="Oligo-1,6-glucosidase, Domain 2"/>
    <property type="match status" value="1"/>
</dbReference>
<dbReference type="SMART" id="SM00642">
    <property type="entry name" value="Aamy"/>
    <property type="match status" value="1"/>
</dbReference>
<evidence type="ECO:0000259" key="5">
    <source>
        <dbReference type="SMART" id="SM00642"/>
    </source>
</evidence>
<dbReference type="InterPro" id="IPR017853">
    <property type="entry name" value="GH"/>
</dbReference>
<dbReference type="NCBIfam" id="NF008183">
    <property type="entry name" value="PRK10933.1"/>
    <property type="match status" value="1"/>
</dbReference>
<gene>
    <name evidence="6" type="primary">treC</name>
    <name evidence="6" type="ORF">DXA39_07625</name>
</gene>
<accession>A0A3E2TGC1</accession>
<dbReference type="SUPFAM" id="SSF51011">
    <property type="entry name" value="Glycosyl hydrolase domain"/>
    <property type="match status" value="1"/>
</dbReference>
<dbReference type="InterPro" id="IPR056300">
    <property type="entry name" value="SusG-like_C"/>
</dbReference>
<evidence type="ECO:0000256" key="3">
    <source>
        <dbReference type="ARBA" id="ARBA00023295"/>
    </source>
</evidence>